<comment type="similarity">
    <text evidence="1">Belongs to the short-chain dehydrogenases/reductases (SDR) family.</text>
</comment>
<reference evidence="4" key="1">
    <citation type="submission" date="2016-06" db="EMBL/GenBank/DDBJ databases">
        <authorList>
            <person name="Nascimento L."/>
            <person name="Pereira R.V."/>
            <person name="Martins L.F."/>
            <person name="Quaggio R.B."/>
            <person name="Silva A.M."/>
            <person name="Setubal J.C."/>
        </authorList>
    </citation>
    <scope>NUCLEOTIDE SEQUENCE [LARGE SCALE GENOMIC DNA]</scope>
</reference>
<dbReference type="Proteomes" id="UP000196475">
    <property type="component" value="Unassembled WGS sequence"/>
</dbReference>
<dbReference type="SUPFAM" id="SSF51735">
    <property type="entry name" value="NAD(P)-binding Rossmann-fold domains"/>
    <property type="match status" value="1"/>
</dbReference>
<dbReference type="PANTHER" id="PTHR42879:SF2">
    <property type="entry name" value="3-OXOACYL-[ACYL-CARRIER-PROTEIN] REDUCTASE FABG"/>
    <property type="match status" value="1"/>
</dbReference>
<evidence type="ECO:0008006" key="5">
    <source>
        <dbReference type="Google" id="ProtNLM"/>
    </source>
</evidence>
<keyword evidence="2" id="KW-0560">Oxidoreductase</keyword>
<dbReference type="PRINTS" id="PR00080">
    <property type="entry name" value="SDRFAMILY"/>
</dbReference>
<accession>A0A1Y3PRJ4</accession>
<protein>
    <recommendedName>
        <fullName evidence="5">3-ketoacyl-ACP reductase</fullName>
    </recommendedName>
</protein>
<dbReference type="Pfam" id="PF13561">
    <property type="entry name" value="adh_short_C2"/>
    <property type="match status" value="1"/>
</dbReference>
<dbReference type="Gene3D" id="3.40.50.720">
    <property type="entry name" value="NAD(P)-binding Rossmann-like Domain"/>
    <property type="match status" value="1"/>
</dbReference>
<gene>
    <name evidence="3" type="ORF">BAA01_02405</name>
</gene>
<dbReference type="EMBL" id="LZRT01000036">
    <property type="protein sequence ID" value="OUM89644.1"/>
    <property type="molecule type" value="Genomic_DNA"/>
</dbReference>
<dbReference type="NCBIfam" id="NF009466">
    <property type="entry name" value="PRK12826.1-2"/>
    <property type="match status" value="1"/>
</dbReference>
<sequence length="245" mass="26549">MNTGRRVLITGASGGIGSAIARSFAEQGDHLLLHYFRSEASIRALSEECLQKGVMVHTVSADLSTLEGLSRIGEAMERHSFYPNILINNAGIAMHGLAQDVTVEEWEMMVNLHLRCSFFLTQMVLPHMMRLGFGRIVNISSIWGEVGAANEVVYSTVKGGLNAMTKALAKEVAGAGITVNAVAPGVIETPMNQHLHPEEKEWLTMEIPARRFGTAQEVAALVQFLASEQASYLTGQVIGLSGGWR</sequence>
<name>A0A1Y3PRJ4_9BACI</name>
<evidence type="ECO:0000256" key="1">
    <source>
        <dbReference type="ARBA" id="ARBA00006484"/>
    </source>
</evidence>
<dbReference type="PANTHER" id="PTHR42879">
    <property type="entry name" value="3-OXOACYL-(ACYL-CARRIER-PROTEIN) REDUCTASE"/>
    <property type="match status" value="1"/>
</dbReference>
<dbReference type="AlphaFoldDB" id="A0A1Y3PRJ4"/>
<organism evidence="3 4">
    <name type="scientific">Bacillus thermozeamaize</name>
    <dbReference type="NCBI Taxonomy" id="230954"/>
    <lineage>
        <taxon>Bacteria</taxon>
        <taxon>Bacillati</taxon>
        <taxon>Bacillota</taxon>
        <taxon>Bacilli</taxon>
        <taxon>Bacillales</taxon>
        <taxon>Bacillaceae</taxon>
        <taxon>Bacillus</taxon>
    </lineage>
</organism>
<comment type="caution">
    <text evidence="3">The sequence shown here is derived from an EMBL/GenBank/DDBJ whole genome shotgun (WGS) entry which is preliminary data.</text>
</comment>
<dbReference type="InterPro" id="IPR002347">
    <property type="entry name" value="SDR_fam"/>
</dbReference>
<proteinExistence type="inferred from homology"/>
<dbReference type="InterPro" id="IPR050259">
    <property type="entry name" value="SDR"/>
</dbReference>
<evidence type="ECO:0000313" key="4">
    <source>
        <dbReference type="Proteomes" id="UP000196475"/>
    </source>
</evidence>
<dbReference type="GO" id="GO:0016491">
    <property type="term" value="F:oxidoreductase activity"/>
    <property type="evidence" value="ECO:0007669"/>
    <property type="project" value="UniProtKB-KW"/>
</dbReference>
<evidence type="ECO:0000313" key="3">
    <source>
        <dbReference type="EMBL" id="OUM89644.1"/>
    </source>
</evidence>
<dbReference type="PRINTS" id="PR00081">
    <property type="entry name" value="GDHRDH"/>
</dbReference>
<dbReference type="InterPro" id="IPR036291">
    <property type="entry name" value="NAD(P)-bd_dom_sf"/>
</dbReference>
<evidence type="ECO:0000256" key="2">
    <source>
        <dbReference type="ARBA" id="ARBA00023002"/>
    </source>
</evidence>
<dbReference type="NCBIfam" id="NF047420">
    <property type="entry name" value="EF_P_mod_YmfI"/>
    <property type="match status" value="1"/>
</dbReference>
<dbReference type="FunFam" id="3.40.50.720:FF:000173">
    <property type="entry name" value="3-oxoacyl-[acyl-carrier protein] reductase"/>
    <property type="match status" value="1"/>
</dbReference>